<reference evidence="3 5" key="2">
    <citation type="submission" date="2016-08" db="EMBL/GenBank/DDBJ databases">
        <authorList>
            <person name="Varghese N."/>
            <person name="Submissions Spin"/>
        </authorList>
    </citation>
    <scope>NUCLEOTIDE SEQUENCE [LARGE SCALE GENOMIC DNA]</scope>
    <source>
        <strain evidence="3 5">HL-109</strain>
    </source>
</reference>
<evidence type="ECO:0000313" key="5">
    <source>
        <dbReference type="Proteomes" id="UP000182800"/>
    </source>
</evidence>
<comment type="caution">
    <text evidence="2">The sequence shown here is derived from an EMBL/GenBank/DDBJ whole genome shotgun (WGS) entry which is preliminary data.</text>
</comment>
<keyword evidence="5" id="KW-1185">Reference proteome</keyword>
<gene>
    <name evidence="3" type="ORF">GA0071312_1929</name>
    <name evidence="2" type="ORF">HLUCCO17_11730</name>
</gene>
<evidence type="ECO:0000313" key="4">
    <source>
        <dbReference type="Proteomes" id="UP000050497"/>
    </source>
</evidence>
<feature type="transmembrane region" description="Helical" evidence="1">
    <location>
        <begin position="88"/>
        <end position="112"/>
    </location>
</feature>
<dbReference type="EMBL" id="FMBM01000002">
    <property type="protein sequence ID" value="SCC80999.1"/>
    <property type="molecule type" value="Genomic_DNA"/>
</dbReference>
<keyword evidence="1" id="KW-0812">Transmembrane</keyword>
<accession>A0A0P7ZZ51</accession>
<name>A0A0P7ZZ51_9HYPH</name>
<keyword evidence="1" id="KW-0472">Membrane</keyword>
<evidence type="ECO:0000313" key="2">
    <source>
        <dbReference type="EMBL" id="KPQ10262.1"/>
    </source>
</evidence>
<reference evidence="2 4" key="1">
    <citation type="submission" date="2015-09" db="EMBL/GenBank/DDBJ databases">
        <title>Identification and resolution of microdiversity through metagenomic sequencing of parallel consortia.</title>
        <authorList>
            <person name="Nelson W.C."/>
            <person name="Romine M.F."/>
            <person name="Lindemann S.R."/>
        </authorList>
    </citation>
    <scope>NUCLEOTIDE SEQUENCE [LARGE SCALE GENOMIC DNA]</scope>
    <source>
        <strain evidence="2">HL-109</strain>
    </source>
</reference>
<feature type="transmembrane region" description="Helical" evidence="1">
    <location>
        <begin position="48"/>
        <end position="76"/>
    </location>
</feature>
<proteinExistence type="predicted"/>
<evidence type="ECO:0000313" key="3">
    <source>
        <dbReference type="EMBL" id="SCC80999.1"/>
    </source>
</evidence>
<organism evidence="2 4">
    <name type="scientific">Saliniramus fredricksonii</name>
    <dbReference type="NCBI Taxonomy" id="1653334"/>
    <lineage>
        <taxon>Bacteria</taxon>
        <taxon>Pseudomonadati</taxon>
        <taxon>Pseudomonadota</taxon>
        <taxon>Alphaproteobacteria</taxon>
        <taxon>Hyphomicrobiales</taxon>
        <taxon>Salinarimonadaceae</taxon>
        <taxon>Saliniramus</taxon>
    </lineage>
</organism>
<dbReference type="RefSeq" id="WP_131817765.1">
    <property type="nucleotide sequence ID" value="NZ_FMBM01000002.1"/>
</dbReference>
<sequence>MGYRTRPISFWILCFALALVPLQMIADPLLEGALGLGLRLPLIFKYPLLAIAVVIVFGSVFLPMILVPLSFLGMIIEVYLKNVRKIWLLPPVIMIGGYAALFFGEYFIIYSLRAQNDSNNMNVQIPFDINENDLVLYSDSSWFVLNTDIPITYHMAGDDELFMESRRLIERKDCNHIRNINKRSRDKVRIVNFKTYLGGVYRYYKNSNITDSNFCVLIYKEKSQRPLFEIKVETDERTHWWLNYNYMEIEVIAPDGERYIFSGGSARPVKLFPTWRVSCRKNRKTFIGSCEVFFHRSTSRSLSTGVRPHSSTMAHVARAMGLELVRQQDRRAQDVSSMLKQLTAIEREEVKVQFAALMDIIAHPQQPVADMDFSFLVNNGDFIGKNFDIIITGLEDVLPDVGPDEDEAFRRMALFVDMIHSAPTDTFEKYGDRIVALYDKVDIPNRYLWDRRLITKLGFIGPEALPVILGASPLSDKEKFLALCRVGASGRSISEPVLLEMWEDIMSRTGTGTRIQPITIAMKRIGIPVPTVPEDHVHKKRIVEAKERFSDITPQSPTEMCDMNWHRRRR</sequence>
<dbReference type="AlphaFoldDB" id="A0A0P7ZZ51"/>
<dbReference type="Proteomes" id="UP000050497">
    <property type="component" value="Unassembled WGS sequence"/>
</dbReference>
<dbReference type="Proteomes" id="UP000182800">
    <property type="component" value="Unassembled WGS sequence"/>
</dbReference>
<keyword evidence="1" id="KW-1133">Transmembrane helix</keyword>
<dbReference type="OrthoDB" id="7431989at2"/>
<protein>
    <submittedName>
        <fullName evidence="2">Uncharacterized protein</fullName>
    </submittedName>
</protein>
<evidence type="ECO:0000256" key="1">
    <source>
        <dbReference type="SAM" id="Phobius"/>
    </source>
</evidence>
<dbReference type="EMBL" id="LJSX01000017">
    <property type="protein sequence ID" value="KPQ10262.1"/>
    <property type="molecule type" value="Genomic_DNA"/>
</dbReference>